<dbReference type="STRING" id="10195.A0A3M7Q031"/>
<feature type="compositionally biased region" description="Polar residues" evidence="1">
    <location>
        <begin position="478"/>
        <end position="488"/>
    </location>
</feature>
<dbReference type="Pfam" id="PF25015">
    <property type="entry name" value="RBD_AKAP-17A"/>
    <property type="match status" value="1"/>
</dbReference>
<dbReference type="OrthoDB" id="1918237at2759"/>
<reference evidence="2 3" key="1">
    <citation type="journal article" date="2018" name="Sci. Rep.">
        <title>Genomic signatures of local adaptation to the degree of environmental predictability in rotifers.</title>
        <authorList>
            <person name="Franch-Gras L."/>
            <person name="Hahn C."/>
            <person name="Garcia-Roger E.M."/>
            <person name="Carmona M.J."/>
            <person name="Serra M."/>
            <person name="Gomez A."/>
        </authorList>
    </citation>
    <scope>NUCLEOTIDE SEQUENCE [LARGE SCALE GENOMIC DNA]</scope>
    <source>
        <strain evidence="2">HYR1</strain>
    </source>
</reference>
<feature type="compositionally biased region" description="Basic and acidic residues" evidence="1">
    <location>
        <begin position="337"/>
        <end position="358"/>
    </location>
</feature>
<sequence length="555" mass="64853">MNTSIQPPPVLAECHDISEKIELCENYGIYIKPIARLNITIQLPSNKNAGQTISFPEIVDKLKQLILPDQFIYLRVIKSSLEFIRLEGEVENKSSFKNLLSKLENVTIKLSSYVDVLKVRAAEAKIVYPNRHDWDSFFKDSIIPNDELKPGERADTIHLTDLPCKWFADKKMYSPGTDLMLIKPSEHVLREIFSIFGEIRLIDVPILNNCFTQLRRQPAIEVLTSTGMLNLPTFEAYIQYKDYIGFVKAMDTFRGMKLLHIDDQKNAFTANIRIDFDRTKHLSDREIKKREIDKLKAIEIEKIRNATIEREKERENKQKELTNYKAMLDDSIEDDDDRKAGMDEKSKEQRRREREEARRQKRLAKKQQEEEKKLEQKIALEERKILIAQRKLESMRLLEELFNRVKDKVEQEENEIRQKQIEEEIQKRQAEEADLEQAKKLKMEQEEAELKEKIAKNLEKNKEDDEEIEHFELRKDTVIQSESKSPKQSSHDGVVLPPRSVLLNNPKIQPIQVKPSLYDDEPSNEQKSDGEIDTVNESQNMSASSDHTESAEPHN</sequence>
<dbReference type="InterPro" id="IPR056852">
    <property type="entry name" value="AK17A/B"/>
</dbReference>
<dbReference type="AlphaFoldDB" id="A0A3M7Q031"/>
<feature type="compositionally biased region" description="Polar residues" evidence="1">
    <location>
        <begin position="535"/>
        <end position="545"/>
    </location>
</feature>
<protein>
    <submittedName>
        <fullName evidence="2">A-kinase anchor 17A</fullName>
    </submittedName>
</protein>
<dbReference type="EMBL" id="REGN01007950">
    <property type="protein sequence ID" value="RNA04817.1"/>
    <property type="molecule type" value="Genomic_DNA"/>
</dbReference>
<evidence type="ECO:0000313" key="3">
    <source>
        <dbReference type="Proteomes" id="UP000276133"/>
    </source>
</evidence>
<evidence type="ECO:0000256" key="1">
    <source>
        <dbReference type="SAM" id="MobiDB-lite"/>
    </source>
</evidence>
<keyword evidence="3" id="KW-1185">Reference proteome</keyword>
<keyword evidence="2" id="KW-0418">Kinase</keyword>
<comment type="caution">
    <text evidence="2">The sequence shown here is derived from an EMBL/GenBank/DDBJ whole genome shotgun (WGS) entry which is preliminary data.</text>
</comment>
<feature type="region of interest" description="Disordered" evidence="1">
    <location>
        <begin position="427"/>
        <end position="555"/>
    </location>
</feature>
<gene>
    <name evidence="2" type="ORF">BpHYR1_008859</name>
</gene>
<feature type="compositionally biased region" description="Basic and acidic residues" evidence="1">
    <location>
        <begin position="546"/>
        <end position="555"/>
    </location>
</feature>
<evidence type="ECO:0000313" key="2">
    <source>
        <dbReference type="EMBL" id="RNA04817.1"/>
    </source>
</evidence>
<feature type="compositionally biased region" description="Basic and acidic residues" evidence="1">
    <location>
        <begin position="311"/>
        <end position="322"/>
    </location>
</feature>
<dbReference type="PANTHER" id="PTHR12484:SF4">
    <property type="entry name" value="A-KINASE ANCHOR PROTEIN 17A"/>
    <property type="match status" value="1"/>
</dbReference>
<feature type="compositionally biased region" description="Basic and acidic residues" evidence="1">
    <location>
        <begin position="427"/>
        <end position="463"/>
    </location>
</feature>
<keyword evidence="2" id="KW-0808">Transferase</keyword>
<dbReference type="PANTHER" id="PTHR12484">
    <property type="entry name" value="B-LYMPHOCYTE ANTIGEN-RELATED"/>
    <property type="match status" value="1"/>
</dbReference>
<feature type="region of interest" description="Disordered" evidence="1">
    <location>
        <begin position="311"/>
        <end position="374"/>
    </location>
</feature>
<proteinExistence type="predicted"/>
<dbReference type="GO" id="GO:0016301">
    <property type="term" value="F:kinase activity"/>
    <property type="evidence" value="ECO:0007669"/>
    <property type="project" value="UniProtKB-KW"/>
</dbReference>
<accession>A0A3M7Q031</accession>
<organism evidence="2 3">
    <name type="scientific">Brachionus plicatilis</name>
    <name type="common">Marine rotifer</name>
    <name type="synonym">Brachionus muelleri</name>
    <dbReference type="NCBI Taxonomy" id="10195"/>
    <lineage>
        <taxon>Eukaryota</taxon>
        <taxon>Metazoa</taxon>
        <taxon>Spiralia</taxon>
        <taxon>Gnathifera</taxon>
        <taxon>Rotifera</taxon>
        <taxon>Eurotatoria</taxon>
        <taxon>Monogononta</taxon>
        <taxon>Pseudotrocha</taxon>
        <taxon>Ploima</taxon>
        <taxon>Brachionidae</taxon>
        <taxon>Brachionus</taxon>
    </lineage>
</organism>
<dbReference type="Proteomes" id="UP000276133">
    <property type="component" value="Unassembled WGS sequence"/>
</dbReference>
<name>A0A3M7Q031_BRAPC</name>